<dbReference type="EMBL" id="CAADEW010000005">
    <property type="protein sequence ID" value="VFJ43838.1"/>
    <property type="molecule type" value="Genomic_DNA"/>
</dbReference>
<name>A0A450RXK3_9GAMM</name>
<proteinExistence type="predicted"/>
<gene>
    <name evidence="1" type="ORF">BECKFW1821A_GA0114235_100541</name>
</gene>
<evidence type="ECO:0000313" key="1">
    <source>
        <dbReference type="EMBL" id="VFJ43838.1"/>
    </source>
</evidence>
<dbReference type="AlphaFoldDB" id="A0A450RXK3"/>
<sequence length="56" mass="6573">MINDPIVEEVRRFRKEHAARFGNDLKKIVEDLRKKEKESTHIQLSPGPKFILKKAS</sequence>
<protein>
    <submittedName>
        <fullName evidence="1">Uncharacterized protein</fullName>
    </submittedName>
</protein>
<accession>A0A450RXK3</accession>
<organism evidence="1">
    <name type="scientific">Candidatus Kentrum sp. FW</name>
    <dbReference type="NCBI Taxonomy" id="2126338"/>
    <lineage>
        <taxon>Bacteria</taxon>
        <taxon>Pseudomonadati</taxon>
        <taxon>Pseudomonadota</taxon>
        <taxon>Gammaproteobacteria</taxon>
        <taxon>Candidatus Kentrum</taxon>
    </lineage>
</organism>
<reference evidence="1" key="1">
    <citation type="submission" date="2019-02" db="EMBL/GenBank/DDBJ databases">
        <authorList>
            <person name="Gruber-Vodicka R. H."/>
            <person name="Seah K. B. B."/>
        </authorList>
    </citation>
    <scope>NUCLEOTIDE SEQUENCE</scope>
    <source>
        <strain evidence="1">BECK_BZ15</strain>
    </source>
</reference>